<keyword evidence="3" id="KW-0863">Zinc-finger</keyword>
<keyword evidence="1" id="KW-0479">Metal-binding</keyword>
<evidence type="ECO:0000256" key="4">
    <source>
        <dbReference type="ARBA" id="ARBA00022833"/>
    </source>
</evidence>
<accession>A0A6A3D2M9</accession>
<dbReference type="PANTHER" id="PTHR32410:SF169">
    <property type="entry name" value="C1 DOMAIN FAMILY PROTEIN, PUTATIVE-RELATED"/>
    <property type="match status" value="1"/>
</dbReference>
<comment type="caution">
    <text evidence="6">The sequence shown here is derived from an EMBL/GenBank/DDBJ whole genome shotgun (WGS) entry which is preliminary data.</text>
</comment>
<keyword evidence="6" id="KW-0378">Hydrolase</keyword>
<dbReference type="SUPFAM" id="SSF57889">
    <property type="entry name" value="Cysteine-rich domain"/>
    <property type="match status" value="5"/>
</dbReference>
<feature type="domain" description="Phorbol-ester/DAG-type" evidence="5">
    <location>
        <begin position="246"/>
        <end position="285"/>
    </location>
</feature>
<evidence type="ECO:0000259" key="5">
    <source>
        <dbReference type="PROSITE" id="PS50081"/>
    </source>
</evidence>
<proteinExistence type="predicted"/>
<keyword evidence="2" id="KW-0677">Repeat</keyword>
<dbReference type="AlphaFoldDB" id="A0A6A3D2M9"/>
<evidence type="ECO:0000313" key="7">
    <source>
        <dbReference type="Proteomes" id="UP000436088"/>
    </source>
</evidence>
<dbReference type="InterPro" id="IPR053192">
    <property type="entry name" value="Vacuole_Formation_Reg"/>
</dbReference>
<dbReference type="GO" id="GO:0016787">
    <property type="term" value="F:hydrolase activity"/>
    <property type="evidence" value="ECO:0007669"/>
    <property type="project" value="UniProtKB-KW"/>
</dbReference>
<gene>
    <name evidence="6" type="ORF">F3Y22_tig00000778pilonHSYRG00098</name>
</gene>
<dbReference type="InterPro" id="IPR046349">
    <property type="entry name" value="C1-like_sf"/>
</dbReference>
<dbReference type="EMBL" id="VEPZ02000074">
    <property type="protein sequence ID" value="KAE8734078.1"/>
    <property type="molecule type" value="Genomic_DNA"/>
</dbReference>
<dbReference type="PROSITE" id="PS50081">
    <property type="entry name" value="ZF_DAG_PE_2"/>
    <property type="match status" value="2"/>
</dbReference>
<keyword evidence="7" id="KW-1185">Reference proteome</keyword>
<organism evidence="6 7">
    <name type="scientific">Hibiscus syriacus</name>
    <name type="common">Rose of Sharon</name>
    <dbReference type="NCBI Taxonomy" id="106335"/>
    <lineage>
        <taxon>Eukaryota</taxon>
        <taxon>Viridiplantae</taxon>
        <taxon>Streptophyta</taxon>
        <taxon>Embryophyta</taxon>
        <taxon>Tracheophyta</taxon>
        <taxon>Spermatophyta</taxon>
        <taxon>Magnoliopsida</taxon>
        <taxon>eudicotyledons</taxon>
        <taxon>Gunneridae</taxon>
        <taxon>Pentapetalae</taxon>
        <taxon>rosids</taxon>
        <taxon>malvids</taxon>
        <taxon>Malvales</taxon>
        <taxon>Malvaceae</taxon>
        <taxon>Malvoideae</taxon>
        <taxon>Hibiscus</taxon>
    </lineage>
</organism>
<sequence>MEDSKNYGHQHPLVLLNEEQLTSNQSGTILAECYRCGEKVSAPCFVCAEDCGFYIHKVCADAPLELNHPFHRKHPLLLQRSSIPWICDFCNKRSGDFVYRYRFSSCDLDFHIRCALFTFNIAQNNLKELEHVALQPPMISPNKDDEQLEDVRKCFGCWEPLTNYAFFSPHCGFNLHKKCAELPLKLNHKCHRKHQLLLQFNSDWLACKICQETQRRGFVYGCSACKFAIHIECVSPSPIIEDKSHPHPFSLLLRQAPFTCDACGTEGSHAAYTCGTCNIMVHKKCISLPRIIKSRWHDHRVFHTYFLHKEDFESLNCLICHDEVNIEYGSYYCADCNVIFHVKCATKFSHWYYAVSLEIEDEKAPDSITNVLERNDAGEATLIEHFKHNHYLTLSEKNREFDDKCCDGCILPVSDSFYYCSRCEFFLHKSCAELPKMKNICLHYCQLAALVLTSDDIFECEACYWVSNGFAYKCNECGRRMCLRCATLTPDSLTCPGHQHPLLFYIEEEVKCNACGLFRWRYLYRCKDCEYSVDLRCIRLPERVRHKCDDHLLALTYHELNDYSKHHRCDICEEKTDPELWFYHCATCDTSAHVDCALGKYPFIKTGSIYKQEDHPHPLTFVRKINSYPECTQCGRPCEDLALECAEPECNYIVHWKCIKPRWL</sequence>
<feature type="domain" description="Phorbol-ester/DAG-type" evidence="5">
    <location>
        <begin position="497"/>
        <end position="548"/>
    </location>
</feature>
<dbReference type="SMART" id="SM00249">
    <property type="entry name" value="PHD"/>
    <property type="match status" value="3"/>
</dbReference>
<protein>
    <submittedName>
        <fullName evidence="6">Ubiquitin carboxyl-terminal hydrolase family protein</fullName>
    </submittedName>
</protein>
<dbReference type="InterPro" id="IPR001965">
    <property type="entry name" value="Znf_PHD"/>
</dbReference>
<evidence type="ECO:0000256" key="1">
    <source>
        <dbReference type="ARBA" id="ARBA00022723"/>
    </source>
</evidence>
<dbReference type="Pfam" id="PF03107">
    <property type="entry name" value="C1_2"/>
    <property type="match status" value="6"/>
</dbReference>
<dbReference type="SMART" id="SM00109">
    <property type="entry name" value="C1"/>
    <property type="match status" value="6"/>
</dbReference>
<reference evidence="6" key="1">
    <citation type="submission" date="2019-09" db="EMBL/GenBank/DDBJ databases">
        <title>Draft genome information of white flower Hibiscus syriacus.</title>
        <authorList>
            <person name="Kim Y.-M."/>
        </authorList>
    </citation>
    <scope>NUCLEOTIDE SEQUENCE [LARGE SCALE GENOMIC DNA]</scope>
    <source>
        <strain evidence="6">YM2019G1</strain>
    </source>
</reference>
<name>A0A6A3D2M9_HIBSY</name>
<dbReference type="GO" id="GO:0008270">
    <property type="term" value="F:zinc ion binding"/>
    <property type="evidence" value="ECO:0007669"/>
    <property type="project" value="UniProtKB-KW"/>
</dbReference>
<dbReference type="InterPro" id="IPR002219">
    <property type="entry name" value="PKC_DAG/PE"/>
</dbReference>
<keyword evidence="4" id="KW-0862">Zinc</keyword>
<dbReference type="PANTHER" id="PTHR32410">
    <property type="entry name" value="CYSTEINE/HISTIDINE-RICH C1 DOMAIN FAMILY PROTEIN"/>
    <property type="match status" value="1"/>
</dbReference>
<evidence type="ECO:0000256" key="3">
    <source>
        <dbReference type="ARBA" id="ARBA00022771"/>
    </source>
</evidence>
<dbReference type="Proteomes" id="UP000436088">
    <property type="component" value="Unassembled WGS sequence"/>
</dbReference>
<evidence type="ECO:0000313" key="6">
    <source>
        <dbReference type="EMBL" id="KAE8734078.1"/>
    </source>
</evidence>
<dbReference type="InterPro" id="IPR004146">
    <property type="entry name" value="DC1"/>
</dbReference>
<evidence type="ECO:0000256" key="2">
    <source>
        <dbReference type="ARBA" id="ARBA00022737"/>
    </source>
</evidence>